<protein>
    <submittedName>
        <fullName evidence="1">Uncharacterized protein</fullName>
    </submittedName>
</protein>
<dbReference type="Proteomes" id="UP000807469">
    <property type="component" value="Unassembled WGS sequence"/>
</dbReference>
<proteinExistence type="predicted"/>
<gene>
    <name evidence="1" type="ORF">BDN70DRAFT_413271</name>
</gene>
<sequence length="98" mass="11363">MLFNTLLSRPTRHFSAGRRNFEQRPIALANRRCYSTSHDGTSRAYNVEEYLEAPVVHSQIMAASIVLDAPVEVFRIEPQTRKSSVRDMYLFFGFRHSI</sequence>
<dbReference type="EMBL" id="MU155471">
    <property type="protein sequence ID" value="KAF9473089.1"/>
    <property type="molecule type" value="Genomic_DNA"/>
</dbReference>
<evidence type="ECO:0000313" key="2">
    <source>
        <dbReference type="Proteomes" id="UP000807469"/>
    </source>
</evidence>
<reference evidence="1" key="1">
    <citation type="submission" date="2020-11" db="EMBL/GenBank/DDBJ databases">
        <authorList>
            <consortium name="DOE Joint Genome Institute"/>
            <person name="Ahrendt S."/>
            <person name="Riley R."/>
            <person name="Andreopoulos W."/>
            <person name="Labutti K."/>
            <person name="Pangilinan J."/>
            <person name="Ruiz-Duenas F.J."/>
            <person name="Barrasa J.M."/>
            <person name="Sanchez-Garcia M."/>
            <person name="Camarero S."/>
            <person name="Miyauchi S."/>
            <person name="Serrano A."/>
            <person name="Linde D."/>
            <person name="Babiker R."/>
            <person name="Drula E."/>
            <person name="Ayuso-Fernandez I."/>
            <person name="Pacheco R."/>
            <person name="Padilla G."/>
            <person name="Ferreira P."/>
            <person name="Barriuso J."/>
            <person name="Kellner H."/>
            <person name="Castanera R."/>
            <person name="Alfaro M."/>
            <person name="Ramirez L."/>
            <person name="Pisabarro A.G."/>
            <person name="Kuo A."/>
            <person name="Tritt A."/>
            <person name="Lipzen A."/>
            <person name="He G."/>
            <person name="Yan M."/>
            <person name="Ng V."/>
            <person name="Cullen D."/>
            <person name="Martin F."/>
            <person name="Rosso M.-N."/>
            <person name="Henrissat B."/>
            <person name="Hibbett D."/>
            <person name="Martinez A.T."/>
            <person name="Grigoriev I.V."/>
        </authorList>
    </citation>
    <scope>NUCLEOTIDE SEQUENCE</scope>
    <source>
        <strain evidence="1">CIRM-BRFM 674</strain>
    </source>
</reference>
<organism evidence="1 2">
    <name type="scientific">Pholiota conissans</name>
    <dbReference type="NCBI Taxonomy" id="109636"/>
    <lineage>
        <taxon>Eukaryota</taxon>
        <taxon>Fungi</taxon>
        <taxon>Dikarya</taxon>
        <taxon>Basidiomycota</taxon>
        <taxon>Agaricomycotina</taxon>
        <taxon>Agaricomycetes</taxon>
        <taxon>Agaricomycetidae</taxon>
        <taxon>Agaricales</taxon>
        <taxon>Agaricineae</taxon>
        <taxon>Strophariaceae</taxon>
        <taxon>Pholiota</taxon>
    </lineage>
</organism>
<keyword evidence="2" id="KW-1185">Reference proteome</keyword>
<accession>A0A9P5YPI1</accession>
<name>A0A9P5YPI1_9AGAR</name>
<comment type="caution">
    <text evidence="1">The sequence shown here is derived from an EMBL/GenBank/DDBJ whole genome shotgun (WGS) entry which is preliminary data.</text>
</comment>
<dbReference type="AlphaFoldDB" id="A0A9P5YPI1"/>
<evidence type="ECO:0000313" key="1">
    <source>
        <dbReference type="EMBL" id="KAF9473089.1"/>
    </source>
</evidence>